<dbReference type="GO" id="GO:0046872">
    <property type="term" value="F:metal ion binding"/>
    <property type="evidence" value="ECO:0007669"/>
    <property type="project" value="UniProtKB-UniRule"/>
</dbReference>
<dbReference type="GO" id="GO:0006741">
    <property type="term" value="P:NADP+ biosynthetic process"/>
    <property type="evidence" value="ECO:0007669"/>
    <property type="project" value="UniProtKB-UniRule"/>
</dbReference>
<keyword evidence="6" id="KW-0067">ATP-binding</keyword>
<feature type="active site" description="Proton acceptor" evidence="6">
    <location>
        <position position="51"/>
    </location>
</feature>
<dbReference type="GO" id="GO:0003951">
    <property type="term" value="F:NAD+ kinase activity"/>
    <property type="evidence" value="ECO:0007669"/>
    <property type="project" value="UniProtKB-UniRule"/>
</dbReference>
<comment type="catalytic activity">
    <reaction evidence="5 6">
        <text>NAD(+) + ATP = ADP + NADP(+) + H(+)</text>
        <dbReference type="Rhea" id="RHEA:18629"/>
        <dbReference type="ChEBI" id="CHEBI:15378"/>
        <dbReference type="ChEBI" id="CHEBI:30616"/>
        <dbReference type="ChEBI" id="CHEBI:57540"/>
        <dbReference type="ChEBI" id="CHEBI:58349"/>
        <dbReference type="ChEBI" id="CHEBI:456216"/>
        <dbReference type="EC" id="2.7.1.23"/>
    </reaction>
</comment>
<evidence type="ECO:0000256" key="1">
    <source>
        <dbReference type="ARBA" id="ARBA00022679"/>
    </source>
</evidence>
<dbReference type="InterPro" id="IPR002504">
    <property type="entry name" value="NADK"/>
</dbReference>
<feature type="binding site" evidence="6">
    <location>
        <position position="189"/>
    </location>
    <ligand>
        <name>NAD(+)</name>
        <dbReference type="ChEBI" id="CHEBI:57540"/>
    </ligand>
</feature>
<dbReference type="PANTHER" id="PTHR20275:SF0">
    <property type="entry name" value="NAD KINASE"/>
    <property type="match status" value="1"/>
</dbReference>
<dbReference type="Proteomes" id="UP000466848">
    <property type="component" value="Chromosome"/>
</dbReference>
<name>A0A858BWP3_9FIRM</name>
<dbReference type="GO" id="GO:0019674">
    <property type="term" value="P:NAD+ metabolic process"/>
    <property type="evidence" value="ECO:0007669"/>
    <property type="project" value="InterPro"/>
</dbReference>
<dbReference type="Pfam" id="PF20143">
    <property type="entry name" value="NAD_kinase_C"/>
    <property type="match status" value="1"/>
</dbReference>
<keyword evidence="1 6" id="KW-0808">Transferase</keyword>
<comment type="similarity">
    <text evidence="6">Belongs to the NAD kinase family.</text>
</comment>
<keyword evidence="3 6" id="KW-0521">NADP</keyword>
<dbReference type="PANTHER" id="PTHR20275">
    <property type="entry name" value="NAD KINASE"/>
    <property type="match status" value="1"/>
</dbReference>
<keyword evidence="2 6" id="KW-0418">Kinase</keyword>
<dbReference type="InterPro" id="IPR017437">
    <property type="entry name" value="ATP-NAD_kinase_PpnK-typ_C"/>
</dbReference>
<keyword evidence="4 6" id="KW-0520">NAD</keyword>
<dbReference type="AlphaFoldDB" id="A0A858BWP3"/>
<dbReference type="InterPro" id="IPR016064">
    <property type="entry name" value="NAD/diacylglycerol_kinase_sf"/>
</dbReference>
<comment type="function">
    <text evidence="6">Involved in the regulation of the intracellular balance of NAD and NADP, and is a key enzyme in the biosynthesis of NADP. Catalyzes specifically the phosphorylation on 2'-hydroxyl of the adenosine moiety of NAD to yield NADP.</text>
</comment>
<comment type="cofactor">
    <cofactor evidence="6">
        <name>a divalent metal cation</name>
        <dbReference type="ChEBI" id="CHEBI:60240"/>
    </cofactor>
</comment>
<dbReference type="HAMAP" id="MF_00361">
    <property type="entry name" value="NAD_kinase"/>
    <property type="match status" value="1"/>
</dbReference>
<feature type="binding site" evidence="6">
    <location>
        <begin position="51"/>
        <end position="52"/>
    </location>
    <ligand>
        <name>NAD(+)</name>
        <dbReference type="ChEBI" id="CHEBI:57540"/>
    </ligand>
</feature>
<dbReference type="InterPro" id="IPR017438">
    <property type="entry name" value="ATP-NAD_kinase_N"/>
</dbReference>
<protein>
    <recommendedName>
        <fullName evidence="6">NAD kinase</fullName>
        <ecNumber evidence="6">2.7.1.23</ecNumber>
    </recommendedName>
    <alternativeName>
        <fullName evidence="6">ATP-dependent NAD kinase</fullName>
    </alternativeName>
</protein>
<feature type="binding site" evidence="6">
    <location>
        <begin position="125"/>
        <end position="126"/>
    </location>
    <ligand>
        <name>NAD(+)</name>
        <dbReference type="ChEBI" id="CHEBI:57540"/>
    </ligand>
</feature>
<proteinExistence type="inferred from homology"/>
<dbReference type="GO" id="GO:0005524">
    <property type="term" value="F:ATP binding"/>
    <property type="evidence" value="ECO:0007669"/>
    <property type="project" value="UniProtKB-KW"/>
</dbReference>
<gene>
    <name evidence="6" type="primary">nadK</name>
    <name evidence="7" type="ORF">Ami103574_09750</name>
</gene>
<dbReference type="Pfam" id="PF01513">
    <property type="entry name" value="NAD_kinase"/>
    <property type="match status" value="1"/>
</dbReference>
<dbReference type="GO" id="GO:0005737">
    <property type="term" value="C:cytoplasm"/>
    <property type="evidence" value="ECO:0007669"/>
    <property type="project" value="UniProtKB-SubCell"/>
</dbReference>
<sequence length="268" mass="29990">MKNRVITIHTNDTPASLKTKKLLAKKLEVSGFIVSESLEGDSELIVCIGGDGAFLEGIHKFDFPEIPFIGINTGHLGFFQEINPNQLADFIFHYKTGKYRLQTYSTVKAIVTTKDNQCFEHTGLNEIVIRGELCRSVHLNISIGGSFIERFSGDGILVSTPAGSTSYNYSLGGAIVDPRLKLMQLTPIAPMNTTAYRSFTSSILLPSDLSLGIIPDYETKHGIKITTDHLEYTYNDIDHITVEFSHKIVNLLRFETYDFWTKVKSKFL</sequence>
<comment type="caution">
    <text evidence="6">Lacks conserved residue(s) required for the propagation of feature annotation.</text>
</comment>
<keyword evidence="6" id="KW-0963">Cytoplasm</keyword>
<dbReference type="EC" id="2.7.1.23" evidence="6"/>
<evidence type="ECO:0000313" key="7">
    <source>
        <dbReference type="EMBL" id="QIB69599.1"/>
    </source>
</evidence>
<comment type="subcellular location">
    <subcellularLocation>
        <location evidence="6">Cytoplasm</location>
    </subcellularLocation>
</comment>
<feature type="binding site" evidence="6">
    <location>
        <position position="154"/>
    </location>
    <ligand>
        <name>NAD(+)</name>
        <dbReference type="ChEBI" id="CHEBI:57540"/>
    </ligand>
</feature>
<feature type="binding site" evidence="6">
    <location>
        <begin position="165"/>
        <end position="170"/>
    </location>
    <ligand>
        <name>NAD(+)</name>
        <dbReference type="ChEBI" id="CHEBI:57540"/>
    </ligand>
</feature>
<dbReference type="RefSeq" id="WP_163066840.1">
    <property type="nucleotide sequence ID" value="NZ_CP048649.1"/>
</dbReference>
<organism evidence="7 8">
    <name type="scientific">Aminipila butyrica</name>
    <dbReference type="NCBI Taxonomy" id="433296"/>
    <lineage>
        <taxon>Bacteria</taxon>
        <taxon>Bacillati</taxon>
        <taxon>Bacillota</taxon>
        <taxon>Clostridia</taxon>
        <taxon>Peptostreptococcales</taxon>
        <taxon>Anaerovoracaceae</taxon>
        <taxon>Aminipila</taxon>
    </lineage>
</organism>
<evidence type="ECO:0000256" key="5">
    <source>
        <dbReference type="ARBA" id="ARBA00047925"/>
    </source>
</evidence>
<evidence type="ECO:0000313" key="8">
    <source>
        <dbReference type="Proteomes" id="UP000466848"/>
    </source>
</evidence>
<dbReference type="EMBL" id="CP048649">
    <property type="protein sequence ID" value="QIB69599.1"/>
    <property type="molecule type" value="Genomic_DNA"/>
</dbReference>
<dbReference type="Gene3D" id="2.60.200.30">
    <property type="entry name" value="Probable inorganic polyphosphate/atp-NAD kinase, domain 2"/>
    <property type="match status" value="1"/>
</dbReference>
<dbReference type="KEGG" id="abut:Ami103574_09750"/>
<dbReference type="GO" id="GO:0051287">
    <property type="term" value="F:NAD binding"/>
    <property type="evidence" value="ECO:0007669"/>
    <property type="project" value="UniProtKB-ARBA"/>
</dbReference>
<keyword evidence="6" id="KW-0547">Nucleotide-binding</keyword>
<dbReference type="SUPFAM" id="SSF111331">
    <property type="entry name" value="NAD kinase/diacylglycerol kinase-like"/>
    <property type="match status" value="1"/>
</dbReference>
<evidence type="ECO:0000256" key="3">
    <source>
        <dbReference type="ARBA" id="ARBA00022857"/>
    </source>
</evidence>
<evidence type="ECO:0000256" key="6">
    <source>
        <dbReference type="HAMAP-Rule" id="MF_00361"/>
    </source>
</evidence>
<evidence type="ECO:0000256" key="2">
    <source>
        <dbReference type="ARBA" id="ARBA00022777"/>
    </source>
</evidence>
<accession>A0A858BWP3</accession>
<evidence type="ECO:0000256" key="4">
    <source>
        <dbReference type="ARBA" id="ARBA00023027"/>
    </source>
</evidence>
<reference evidence="7 8" key="1">
    <citation type="submission" date="2020-02" db="EMBL/GenBank/DDBJ databases">
        <authorList>
            <person name="Kim Y.B."/>
            <person name="Roh S.W."/>
        </authorList>
    </citation>
    <scope>NUCLEOTIDE SEQUENCE [LARGE SCALE GENOMIC DNA]</scope>
    <source>
        <strain evidence="7 8">DSM 103574</strain>
    </source>
</reference>
<feature type="binding site" evidence="6">
    <location>
        <position position="135"/>
    </location>
    <ligand>
        <name>NAD(+)</name>
        <dbReference type="ChEBI" id="CHEBI:57540"/>
    </ligand>
</feature>
<feature type="binding site" evidence="6">
    <location>
        <position position="162"/>
    </location>
    <ligand>
        <name>NAD(+)</name>
        <dbReference type="ChEBI" id="CHEBI:57540"/>
    </ligand>
</feature>
<keyword evidence="8" id="KW-1185">Reference proteome</keyword>
<dbReference type="Gene3D" id="3.40.50.10330">
    <property type="entry name" value="Probable inorganic polyphosphate/atp-NAD kinase, domain 1"/>
    <property type="match status" value="1"/>
</dbReference>